<evidence type="ECO:0000256" key="1">
    <source>
        <dbReference type="ARBA" id="ARBA00022553"/>
    </source>
</evidence>
<keyword evidence="1 6" id="KW-0597">Phosphoprotein</keyword>
<evidence type="ECO:0000256" key="5">
    <source>
        <dbReference type="ARBA" id="ARBA00023163"/>
    </source>
</evidence>
<keyword evidence="2" id="KW-0902">Two-component regulatory system</keyword>
<organism evidence="8">
    <name type="scientific">uncultured bacterium BLR8</name>
    <dbReference type="NCBI Taxonomy" id="506524"/>
    <lineage>
        <taxon>Bacteria</taxon>
        <taxon>environmental samples</taxon>
    </lineage>
</organism>
<evidence type="ECO:0000256" key="3">
    <source>
        <dbReference type="ARBA" id="ARBA00023015"/>
    </source>
</evidence>
<keyword evidence="3" id="KW-0805">Transcription regulation</keyword>
<evidence type="ECO:0000256" key="4">
    <source>
        <dbReference type="ARBA" id="ARBA00023125"/>
    </source>
</evidence>
<proteinExistence type="predicted"/>
<feature type="domain" description="Response regulatory" evidence="7">
    <location>
        <begin position="46"/>
        <end position="165"/>
    </location>
</feature>
<dbReference type="Pfam" id="PF00072">
    <property type="entry name" value="Response_reg"/>
    <property type="match status" value="1"/>
</dbReference>
<dbReference type="SUPFAM" id="SSF52172">
    <property type="entry name" value="CheY-like"/>
    <property type="match status" value="1"/>
</dbReference>
<feature type="modified residue" description="4-aspartylphosphate" evidence="6">
    <location>
        <position position="95"/>
    </location>
</feature>
<keyword evidence="5" id="KW-0804">Transcription</keyword>
<dbReference type="AlphaFoldDB" id="C0IN96"/>
<dbReference type="PROSITE" id="PS50110">
    <property type="entry name" value="RESPONSE_REGULATORY"/>
    <property type="match status" value="1"/>
</dbReference>
<sequence>MYERVRSTKTIARSKGCATRASWRARRLSGSEHSRGPGRAMTAPSAILIVEDDADVVRAARVALADAFSHIESLPSPAGLEAALAMTTFDAVLLDMNFVAGERSGGAGLDALARIQAVDRALAVVLMTAYGGVSLAVDALKRGAADFVLKPWRNDKLTAAVIAAAEGTRARRSGATLDLDVIERAAIERALAQHGGNISLAAGALGISRGALYRRMSKYGL</sequence>
<dbReference type="PANTHER" id="PTHR48111:SF1">
    <property type="entry name" value="TWO-COMPONENT RESPONSE REGULATOR ORR33"/>
    <property type="match status" value="1"/>
</dbReference>
<gene>
    <name evidence="8" type="ORF">AKSOIL_0137</name>
</gene>
<dbReference type="GO" id="GO:0032993">
    <property type="term" value="C:protein-DNA complex"/>
    <property type="evidence" value="ECO:0007669"/>
    <property type="project" value="TreeGrafter"/>
</dbReference>
<dbReference type="Gene3D" id="1.10.10.60">
    <property type="entry name" value="Homeodomain-like"/>
    <property type="match status" value="1"/>
</dbReference>
<dbReference type="InterPro" id="IPR011006">
    <property type="entry name" value="CheY-like_superfamily"/>
</dbReference>
<evidence type="ECO:0000256" key="2">
    <source>
        <dbReference type="ARBA" id="ARBA00023012"/>
    </source>
</evidence>
<dbReference type="PRINTS" id="PR01590">
    <property type="entry name" value="HTHFIS"/>
</dbReference>
<dbReference type="PANTHER" id="PTHR48111">
    <property type="entry name" value="REGULATOR OF RPOS"/>
    <property type="match status" value="1"/>
</dbReference>
<dbReference type="InterPro" id="IPR001789">
    <property type="entry name" value="Sig_transdc_resp-reg_receiver"/>
</dbReference>
<dbReference type="EMBL" id="EU408349">
    <property type="protein sequence ID" value="ACN58782.1"/>
    <property type="molecule type" value="Genomic_DNA"/>
</dbReference>
<dbReference type="InterPro" id="IPR039420">
    <property type="entry name" value="WalR-like"/>
</dbReference>
<dbReference type="GO" id="GO:0000156">
    <property type="term" value="F:phosphorelay response regulator activity"/>
    <property type="evidence" value="ECO:0007669"/>
    <property type="project" value="TreeGrafter"/>
</dbReference>
<dbReference type="SUPFAM" id="SSF46689">
    <property type="entry name" value="Homeodomain-like"/>
    <property type="match status" value="1"/>
</dbReference>
<evidence type="ECO:0000256" key="6">
    <source>
        <dbReference type="PROSITE-ProRule" id="PRU00169"/>
    </source>
</evidence>
<keyword evidence="4" id="KW-0238">DNA-binding</keyword>
<dbReference type="GO" id="GO:0000976">
    <property type="term" value="F:transcription cis-regulatory region binding"/>
    <property type="evidence" value="ECO:0007669"/>
    <property type="project" value="TreeGrafter"/>
</dbReference>
<reference evidence="8" key="1">
    <citation type="journal article" date="2009" name="ISME J.">
        <title>Functional metagenomics reveals diverse beta-lactamases in a remote Alaskan soil.</title>
        <authorList>
            <person name="Allen H.K."/>
            <person name="Moe L.A."/>
            <person name="Rodbumrer J."/>
            <person name="Gaarder A."/>
            <person name="Handelsman J."/>
        </authorList>
    </citation>
    <scope>NUCLEOTIDE SEQUENCE</scope>
</reference>
<name>C0IN96_9BACT</name>
<dbReference type="GO" id="GO:0006355">
    <property type="term" value="P:regulation of DNA-templated transcription"/>
    <property type="evidence" value="ECO:0007669"/>
    <property type="project" value="TreeGrafter"/>
</dbReference>
<dbReference type="Gene3D" id="3.40.50.2300">
    <property type="match status" value="1"/>
</dbReference>
<evidence type="ECO:0000259" key="7">
    <source>
        <dbReference type="PROSITE" id="PS50110"/>
    </source>
</evidence>
<dbReference type="GO" id="GO:0005829">
    <property type="term" value="C:cytosol"/>
    <property type="evidence" value="ECO:0007669"/>
    <property type="project" value="TreeGrafter"/>
</dbReference>
<dbReference type="Pfam" id="PF02954">
    <property type="entry name" value="HTH_8"/>
    <property type="match status" value="1"/>
</dbReference>
<dbReference type="InterPro" id="IPR002197">
    <property type="entry name" value="HTH_Fis"/>
</dbReference>
<protein>
    <submittedName>
        <fullName evidence="8">CheY-like response regulator receiver domain protein</fullName>
    </submittedName>
</protein>
<dbReference type="SMART" id="SM00448">
    <property type="entry name" value="REC"/>
    <property type="match status" value="1"/>
</dbReference>
<evidence type="ECO:0000313" key="8">
    <source>
        <dbReference type="EMBL" id="ACN58782.1"/>
    </source>
</evidence>
<accession>C0IN96</accession>
<dbReference type="InterPro" id="IPR009057">
    <property type="entry name" value="Homeodomain-like_sf"/>
</dbReference>